<evidence type="ECO:0000256" key="1">
    <source>
        <dbReference type="ARBA" id="ARBA00006484"/>
    </source>
</evidence>
<dbReference type="KEGG" id="acm:AciX9_1307"/>
<dbReference type="HOGENOM" id="CLU_010194_9_0_0"/>
<dbReference type="PANTHER" id="PTHR43490:SF99">
    <property type="entry name" value="SHORT-CHAIN DEHYDROGENASE_REDUCTASE"/>
    <property type="match status" value="1"/>
</dbReference>
<protein>
    <submittedName>
        <fullName evidence="5">Short-chain dehydrogenase/reductase SDR</fullName>
    </submittedName>
</protein>
<evidence type="ECO:0000256" key="4">
    <source>
        <dbReference type="RuleBase" id="RU000363"/>
    </source>
</evidence>
<evidence type="ECO:0000313" key="6">
    <source>
        <dbReference type="Proteomes" id="UP000000343"/>
    </source>
</evidence>
<keyword evidence="2" id="KW-0521">NADP</keyword>
<keyword evidence="3" id="KW-0560">Oxidoreductase</keyword>
<dbReference type="RefSeq" id="WP_013579692.1">
    <property type="nucleotide sequence ID" value="NC_015064.1"/>
</dbReference>
<dbReference type="PRINTS" id="PR00080">
    <property type="entry name" value="SDRFAMILY"/>
</dbReference>
<dbReference type="InterPro" id="IPR002347">
    <property type="entry name" value="SDR_fam"/>
</dbReference>
<evidence type="ECO:0000313" key="5">
    <source>
        <dbReference type="EMBL" id="ADW68369.1"/>
    </source>
</evidence>
<name>E8X5A5_GRATM</name>
<dbReference type="PANTHER" id="PTHR43490">
    <property type="entry name" value="(+)-NEOMENTHOL DEHYDROGENASE"/>
    <property type="match status" value="1"/>
</dbReference>
<reference evidence="6" key="1">
    <citation type="submission" date="2011-01" db="EMBL/GenBank/DDBJ databases">
        <title>Complete sequence of chromosome of Acidobacterium sp. MP5ACTX9.</title>
        <authorList>
            <consortium name="US DOE Joint Genome Institute"/>
            <person name="Lucas S."/>
            <person name="Copeland A."/>
            <person name="Lapidus A."/>
            <person name="Cheng J.-F."/>
            <person name="Goodwin L."/>
            <person name="Pitluck S."/>
            <person name="Teshima H."/>
            <person name="Detter J.C."/>
            <person name="Han C."/>
            <person name="Tapia R."/>
            <person name="Land M."/>
            <person name="Hauser L."/>
            <person name="Kyrpides N."/>
            <person name="Ivanova N."/>
            <person name="Ovchinnikova G."/>
            <person name="Pagani I."/>
            <person name="Rawat S.R."/>
            <person name="Mannisto M."/>
            <person name="Haggblom M.M."/>
            <person name="Woyke T."/>
        </authorList>
    </citation>
    <scope>NUCLEOTIDE SEQUENCE [LARGE SCALE GENOMIC DNA]</scope>
    <source>
        <strain evidence="6">MP5ACTX9</strain>
    </source>
</reference>
<dbReference type="InterPro" id="IPR045313">
    <property type="entry name" value="CBR1-like"/>
</dbReference>
<sequence>MAEQQAEQKKVALISGANRGIGFETARQLGQQGVSVVLGARTLQAAEYAAGILKGEGIDAYGVKLDVTDVEDRRNAAAYILKHFSKLDILINNAGIGAEGGMFNAAKPSTTSPQELEGIFATNVFAVVYLTNELLPLIRKSDAGRIVNLSSILGSLTLHADPKSPIAGIKLLAYDASKSALNAYTIHLAAELKDTPIKVNSAHPGWVKTEMGTDAAPMEIVDGAKTSVTLALLGPDGPTGRFIHMGDELPW</sequence>
<gene>
    <name evidence="5" type="ordered locus">AciX9_1307</name>
</gene>
<dbReference type="GO" id="GO:0016616">
    <property type="term" value="F:oxidoreductase activity, acting on the CH-OH group of donors, NAD or NADP as acceptor"/>
    <property type="evidence" value="ECO:0007669"/>
    <property type="project" value="InterPro"/>
</dbReference>
<dbReference type="STRING" id="1198114.AciX9_1307"/>
<dbReference type="AlphaFoldDB" id="E8X5A5"/>
<dbReference type="PRINTS" id="PR00081">
    <property type="entry name" value="GDHRDH"/>
</dbReference>
<dbReference type="InterPro" id="IPR036291">
    <property type="entry name" value="NAD(P)-bd_dom_sf"/>
</dbReference>
<organism evidence="6">
    <name type="scientific">Granulicella tundricola (strain ATCC BAA-1859 / DSM 23138 / MP5ACTX9)</name>
    <dbReference type="NCBI Taxonomy" id="1198114"/>
    <lineage>
        <taxon>Bacteria</taxon>
        <taxon>Pseudomonadati</taxon>
        <taxon>Acidobacteriota</taxon>
        <taxon>Terriglobia</taxon>
        <taxon>Terriglobales</taxon>
        <taxon>Acidobacteriaceae</taxon>
        <taxon>Granulicella</taxon>
    </lineage>
</organism>
<dbReference type="Gene3D" id="3.40.50.720">
    <property type="entry name" value="NAD(P)-binding Rossmann-like Domain"/>
    <property type="match status" value="1"/>
</dbReference>
<dbReference type="Pfam" id="PF00106">
    <property type="entry name" value="adh_short"/>
    <property type="match status" value="1"/>
</dbReference>
<proteinExistence type="inferred from homology"/>
<dbReference type="CDD" id="cd05324">
    <property type="entry name" value="carb_red_PTCR-like_SDR_c"/>
    <property type="match status" value="1"/>
</dbReference>
<dbReference type="PaxDb" id="1198114-AciX9_1307"/>
<comment type="similarity">
    <text evidence="1 4">Belongs to the short-chain dehydrogenases/reductases (SDR) family.</text>
</comment>
<dbReference type="EMBL" id="CP002480">
    <property type="protein sequence ID" value="ADW68369.1"/>
    <property type="molecule type" value="Genomic_DNA"/>
</dbReference>
<keyword evidence="6" id="KW-1185">Reference proteome</keyword>
<dbReference type="SUPFAM" id="SSF51735">
    <property type="entry name" value="NAD(P)-binding Rossmann-fold domains"/>
    <property type="match status" value="1"/>
</dbReference>
<dbReference type="eggNOG" id="COG1028">
    <property type="taxonomic scope" value="Bacteria"/>
</dbReference>
<evidence type="ECO:0000256" key="2">
    <source>
        <dbReference type="ARBA" id="ARBA00022857"/>
    </source>
</evidence>
<evidence type="ECO:0000256" key="3">
    <source>
        <dbReference type="ARBA" id="ARBA00023002"/>
    </source>
</evidence>
<dbReference type="Proteomes" id="UP000000343">
    <property type="component" value="Chromosome"/>
</dbReference>
<accession>E8X5A5</accession>